<dbReference type="Pfam" id="PF10102">
    <property type="entry name" value="DUF2341"/>
    <property type="match status" value="1"/>
</dbReference>
<keyword evidence="4" id="KW-1185">Reference proteome</keyword>
<protein>
    <submittedName>
        <fullName evidence="3">DUF2341 domain-containing protein</fullName>
    </submittedName>
</protein>
<proteinExistence type="predicted"/>
<dbReference type="RefSeq" id="WP_125671473.1">
    <property type="nucleotide sequence ID" value="NZ_RCOS01000092.1"/>
</dbReference>
<dbReference type="EMBL" id="RCOS01000092">
    <property type="protein sequence ID" value="RSN74540.1"/>
    <property type="molecule type" value="Genomic_DNA"/>
</dbReference>
<keyword evidence="1" id="KW-0812">Transmembrane</keyword>
<dbReference type="Proteomes" id="UP000277582">
    <property type="component" value="Unassembled WGS sequence"/>
</dbReference>
<gene>
    <name evidence="3" type="ORF">D6D85_07960</name>
</gene>
<reference evidence="3 4" key="1">
    <citation type="submission" date="2018-10" db="EMBL/GenBank/DDBJ databases">
        <title>Co-occurring genomic capacity for anaerobic methane metabolism and dissimilatory sulfite reduction discovered in the Korarchaeota.</title>
        <authorList>
            <person name="Mckay L.J."/>
            <person name="Dlakic M."/>
            <person name="Fields M.W."/>
            <person name="Delmont T.O."/>
            <person name="Eren A.M."/>
            <person name="Jay Z.J."/>
            <person name="Klingelsmith K.B."/>
            <person name="Rusch D.B."/>
            <person name="Inskeep W.P."/>
        </authorList>
    </citation>
    <scope>NUCLEOTIDE SEQUENCE [LARGE SCALE GENOMIC DNA]</scope>
    <source>
        <strain evidence="3 4">MDKW</strain>
    </source>
</reference>
<feature type="domain" description="DUF2341" evidence="2">
    <location>
        <begin position="71"/>
        <end position="153"/>
    </location>
</feature>
<sequence length="904" mass="98599">MESKKVIPVFLALFLLLIPAFPVKADSMSAWQYRRPITIDNTQNANALTDYQVKIVVDTASLISAGKMKSDGSDIRFTDSDGLTLLSYWIESGINTTTTVIWVKVPSIPASSTKTIYLYYGNPSATSLSNGDNTFDFFDDFLGTSLDTTKWATTGTGSVTVSNGYVEIYARQYVDFGIVSKKGFAFPFIVEGLYRWVDGGENWHAIVQNSTGSFTDWVRHGYNANVNYYYQKRTAGTLYTYQYFSRPLRTAWTRIKIIWASSFSKYFEDNVQVNTITTQDRFTTGTNYVQLSCYNGGKSDYDFVFVRKYTDPEPTTTVSTTEEIVNLLPSVSISSVNPSSVYRGSSVNISGSYGDKDGYVTAVYVNITDSSGALVITNGQASLSNPSGNGTWKYVFSTTASSKTGSYSISVKAVDNASAYTTASLSNAFTVLNNPPVIQDKGVDPAVQQINKLVKVWVKATDFETSTLTASATITKPDNTQTSLSLAYNSTSGRYENTFNATLVGSYSVSYTVTDADGASATASASFTATAGPAIYSVSAKPSNTTRPANITITAYISDPDTPDSSLIVYAKVAGTAKQMKPNGTLHYFSTWFYFDTSAPIGYYDVYINATDGSYPTEKTFTNVFFIYNVKPSVSSITAYPSNATLGTKIKLSVVATDPDSPTGSLTVTVKVTDPSNQIYSLSAPWDGSYYTAYFSTSSAMPAGKYEAEATAKDPNGAEGGPALCYFYLNKVPPNITYIKVSKIENYVNSSVFIAVLPHEEGMDPSTFVCDIYVSIPEDGEAKLKGLWNGIEFVSAFNPLKKGYYSVRAVCKDPAGLSAEKELKNAFYAVPLPAQTPLMQNITAKKGFLFANFTIPFFDQLSSLLSPLTDAIKTLIANTELFMVSILIIGVLFLLSGRKKRRRR</sequence>
<comment type="caution">
    <text evidence="3">The sequence shown here is derived from an EMBL/GenBank/DDBJ whole genome shotgun (WGS) entry which is preliminary data.</text>
</comment>
<dbReference type="OrthoDB" id="101984at2157"/>
<name>A0A3R9QVU7_9CREN</name>
<accession>A0A3R9QVU7</accession>
<keyword evidence="1" id="KW-0472">Membrane</keyword>
<evidence type="ECO:0000313" key="4">
    <source>
        <dbReference type="Proteomes" id="UP000277582"/>
    </source>
</evidence>
<dbReference type="InterPro" id="IPR018765">
    <property type="entry name" value="DUF2341"/>
</dbReference>
<evidence type="ECO:0000259" key="2">
    <source>
        <dbReference type="Pfam" id="PF10102"/>
    </source>
</evidence>
<feature type="transmembrane region" description="Helical" evidence="1">
    <location>
        <begin position="875"/>
        <end position="895"/>
    </location>
</feature>
<dbReference type="AlphaFoldDB" id="A0A3R9QVU7"/>
<keyword evidence="1" id="KW-1133">Transmembrane helix</keyword>
<evidence type="ECO:0000313" key="3">
    <source>
        <dbReference type="EMBL" id="RSN74540.1"/>
    </source>
</evidence>
<evidence type="ECO:0000256" key="1">
    <source>
        <dbReference type="SAM" id="Phobius"/>
    </source>
</evidence>
<organism evidence="3 4">
    <name type="scientific">Candidatus Methanodesulfokora washburnensis</name>
    <dbReference type="NCBI Taxonomy" id="2478471"/>
    <lineage>
        <taxon>Archaea</taxon>
        <taxon>Thermoproteota</taxon>
        <taxon>Candidatus Korarchaeia</taxon>
        <taxon>Candidatus Korarchaeia incertae sedis</taxon>
        <taxon>Candidatus Methanodesulfokora</taxon>
    </lineage>
</organism>
<dbReference type="Pfam" id="PF17963">
    <property type="entry name" value="Big_9"/>
    <property type="match status" value="1"/>
</dbReference>